<sequence>MKSENYLAGQIAALTTSAGYLEIFMYLGFAALGLGIILLLLSKPLQKLMHLEEFDDDHVAKQMNE</sequence>
<keyword evidence="1" id="KW-1133">Transmembrane helix</keyword>
<organism evidence="2 3">
    <name type="scientific">Guptibacillus hwajinpoensis</name>
    <dbReference type="NCBI Taxonomy" id="208199"/>
    <lineage>
        <taxon>Bacteria</taxon>
        <taxon>Bacillati</taxon>
        <taxon>Bacillota</taxon>
        <taxon>Bacilli</taxon>
        <taxon>Bacillales</taxon>
        <taxon>Guptibacillaceae</taxon>
        <taxon>Guptibacillus</taxon>
    </lineage>
</organism>
<evidence type="ECO:0000256" key="1">
    <source>
        <dbReference type="SAM" id="Phobius"/>
    </source>
</evidence>
<reference evidence="2 3" key="1">
    <citation type="submission" date="2019-04" db="EMBL/GenBank/DDBJ databases">
        <title>Genome sequence of Bacillus hwajinpoensis strain Y2.</title>
        <authorList>
            <person name="Fair J.L."/>
            <person name="Maclea K.S."/>
        </authorList>
    </citation>
    <scope>NUCLEOTIDE SEQUENCE [LARGE SCALE GENOMIC DNA]</scope>
    <source>
        <strain evidence="2 3">Y2</strain>
    </source>
</reference>
<dbReference type="Gene3D" id="1.20.1250.20">
    <property type="entry name" value="MFS general substrate transporter like domains"/>
    <property type="match status" value="1"/>
</dbReference>
<name>A0A4U1MKB6_9BACL</name>
<accession>A0A4U1MKB6</accession>
<evidence type="ECO:0000313" key="3">
    <source>
        <dbReference type="Proteomes" id="UP000310541"/>
    </source>
</evidence>
<proteinExistence type="predicted"/>
<protein>
    <submittedName>
        <fullName evidence="2">Uncharacterized protein</fullName>
    </submittedName>
</protein>
<gene>
    <name evidence="2" type="ORF">FBF83_09565</name>
</gene>
<dbReference type="InterPro" id="IPR036259">
    <property type="entry name" value="MFS_trans_sf"/>
</dbReference>
<dbReference type="EMBL" id="SWFM01000002">
    <property type="protein sequence ID" value="TKD70850.1"/>
    <property type="molecule type" value="Genomic_DNA"/>
</dbReference>
<keyword evidence="1" id="KW-0812">Transmembrane</keyword>
<comment type="caution">
    <text evidence="2">The sequence shown here is derived from an EMBL/GenBank/DDBJ whole genome shotgun (WGS) entry which is preliminary data.</text>
</comment>
<dbReference type="RefSeq" id="WP_136946924.1">
    <property type="nucleotide sequence ID" value="NZ_SWFM01000002.1"/>
</dbReference>
<dbReference type="AlphaFoldDB" id="A0A4U1MKB6"/>
<feature type="transmembrane region" description="Helical" evidence="1">
    <location>
        <begin position="23"/>
        <end position="41"/>
    </location>
</feature>
<evidence type="ECO:0000313" key="2">
    <source>
        <dbReference type="EMBL" id="TKD70850.1"/>
    </source>
</evidence>
<dbReference type="Proteomes" id="UP000310541">
    <property type="component" value="Unassembled WGS sequence"/>
</dbReference>
<keyword evidence="1" id="KW-0472">Membrane</keyword>